<name>A0ABU9WYU9_9MICC</name>
<evidence type="ECO:0000256" key="5">
    <source>
        <dbReference type="ARBA" id="ARBA00022989"/>
    </source>
</evidence>
<dbReference type="PANTHER" id="PTHR43045">
    <property type="entry name" value="SHIKIMATE TRANSPORTER"/>
    <property type="match status" value="1"/>
</dbReference>
<dbReference type="EMBL" id="JBDFRB010000001">
    <property type="protein sequence ID" value="MEN2743038.1"/>
    <property type="molecule type" value="Genomic_DNA"/>
</dbReference>
<dbReference type="Pfam" id="PF00083">
    <property type="entry name" value="Sugar_tr"/>
    <property type="match status" value="2"/>
</dbReference>
<dbReference type="SUPFAM" id="SSF103473">
    <property type="entry name" value="MFS general substrate transporter"/>
    <property type="match status" value="1"/>
</dbReference>
<evidence type="ECO:0000313" key="10">
    <source>
        <dbReference type="Proteomes" id="UP001422074"/>
    </source>
</evidence>
<dbReference type="Gene3D" id="1.20.1250.20">
    <property type="entry name" value="MFS general substrate transporter like domains"/>
    <property type="match status" value="2"/>
</dbReference>
<keyword evidence="10" id="KW-1185">Reference proteome</keyword>
<feature type="transmembrane region" description="Helical" evidence="7">
    <location>
        <begin position="197"/>
        <end position="218"/>
    </location>
</feature>
<keyword evidence="2" id="KW-0813">Transport</keyword>
<feature type="transmembrane region" description="Helical" evidence="7">
    <location>
        <begin position="61"/>
        <end position="83"/>
    </location>
</feature>
<dbReference type="RefSeq" id="WP_345882457.1">
    <property type="nucleotide sequence ID" value="NZ_JBDFRB010000001.1"/>
</dbReference>
<feature type="transmembrane region" description="Helical" evidence="7">
    <location>
        <begin position="119"/>
        <end position="140"/>
    </location>
</feature>
<keyword evidence="3" id="KW-1003">Cell membrane</keyword>
<dbReference type="InterPro" id="IPR020846">
    <property type="entry name" value="MFS_dom"/>
</dbReference>
<feature type="domain" description="Major facilitator superfamily (MFS) profile" evidence="8">
    <location>
        <begin position="22"/>
        <end position="458"/>
    </location>
</feature>
<protein>
    <submittedName>
        <fullName evidence="9">MFS transporter</fullName>
    </submittedName>
</protein>
<evidence type="ECO:0000256" key="7">
    <source>
        <dbReference type="SAM" id="Phobius"/>
    </source>
</evidence>
<feature type="transmembrane region" description="Helical" evidence="7">
    <location>
        <begin position="367"/>
        <end position="393"/>
    </location>
</feature>
<organism evidence="9 10">
    <name type="scientific">Sinomonas halotolerans</name>
    <dbReference type="NCBI Taxonomy" id="1644133"/>
    <lineage>
        <taxon>Bacteria</taxon>
        <taxon>Bacillati</taxon>
        <taxon>Actinomycetota</taxon>
        <taxon>Actinomycetes</taxon>
        <taxon>Micrococcales</taxon>
        <taxon>Micrococcaceae</taxon>
        <taxon>Sinomonas</taxon>
    </lineage>
</organism>
<dbReference type="PROSITE" id="PS00216">
    <property type="entry name" value="SUGAR_TRANSPORT_1"/>
    <property type="match status" value="1"/>
</dbReference>
<proteinExistence type="predicted"/>
<keyword evidence="4 7" id="KW-0812">Transmembrane</keyword>
<keyword evidence="6 7" id="KW-0472">Membrane</keyword>
<reference evidence="9 10" key="1">
    <citation type="submission" date="2024-05" db="EMBL/GenBank/DDBJ databases">
        <title>Sinomonas sp. nov., isolated from a waste landfill.</title>
        <authorList>
            <person name="Zhao Y."/>
        </authorList>
    </citation>
    <scope>NUCLEOTIDE SEQUENCE [LARGE SCALE GENOMIC DNA]</scope>
    <source>
        <strain evidence="9 10">CCTCC AB2014300</strain>
    </source>
</reference>
<feature type="transmembrane region" description="Helical" evidence="7">
    <location>
        <begin position="247"/>
        <end position="267"/>
    </location>
</feature>
<feature type="transmembrane region" description="Helical" evidence="7">
    <location>
        <begin position="312"/>
        <end position="330"/>
    </location>
</feature>
<dbReference type="PROSITE" id="PS50850">
    <property type="entry name" value="MFS"/>
    <property type="match status" value="1"/>
</dbReference>
<dbReference type="InterPro" id="IPR036259">
    <property type="entry name" value="MFS_trans_sf"/>
</dbReference>
<dbReference type="InterPro" id="IPR005829">
    <property type="entry name" value="Sugar_transporter_CS"/>
</dbReference>
<dbReference type="InterPro" id="IPR005828">
    <property type="entry name" value="MFS_sugar_transport-like"/>
</dbReference>
<dbReference type="PANTHER" id="PTHR43045:SF2">
    <property type="entry name" value="INNER MEMBRANE METABOLITE TRANSPORT PROTEIN YHJE"/>
    <property type="match status" value="1"/>
</dbReference>
<sequence>MSTSPAVTQPASGKSANTRGRVIFSSLIGTTIEFFDFYAYATASVLVFPKLFFPNASDINAILSSFAIFGVAFIARPVGSVLFGHFGDRLGRKGTLVASLLTMGLATFFIGLLPPATTAGWLVLAPLLLVVLRFCQGLALGGEWSGAALLATENAPANKRAVWGTFPQLGAPIGFILANVLFVVLNMTMTPEQFMAYGWRIPFLASIVMVAVGLYVRLKLVESASFQKVVQEDKVAKLPLAATFKHHWRAVVAGTFIMLATYVLFYLTTSFTLTYGTATNSVEAARAAAEKAGKPFNEAAFVPGLGIDRSEFLWMLILGVVFFGIFTAVSGPLAEKYGRRKFLLWVTSGILVFGLTWGLMFGPGKGAALVGLIVGFTLMGLTFGPMAAILPELFPANVRYTGSAVAYNLSSVIGAAPASFVAIALWQAGKGSTVWVGVYLAVAAVLTIVALLLTKETRDREFEANVSA</sequence>
<feature type="transmembrane region" description="Helical" evidence="7">
    <location>
        <begin position="161"/>
        <end position="185"/>
    </location>
</feature>
<evidence type="ECO:0000259" key="8">
    <source>
        <dbReference type="PROSITE" id="PS50850"/>
    </source>
</evidence>
<accession>A0ABU9WYU9</accession>
<dbReference type="CDD" id="cd17369">
    <property type="entry name" value="MFS_ShiA_like"/>
    <property type="match status" value="1"/>
</dbReference>
<evidence type="ECO:0000256" key="1">
    <source>
        <dbReference type="ARBA" id="ARBA00004651"/>
    </source>
</evidence>
<evidence type="ECO:0000313" key="9">
    <source>
        <dbReference type="EMBL" id="MEN2743038.1"/>
    </source>
</evidence>
<comment type="subcellular location">
    <subcellularLocation>
        <location evidence="1">Cell membrane</location>
        <topology evidence="1">Multi-pass membrane protein</topology>
    </subcellularLocation>
</comment>
<comment type="caution">
    <text evidence="9">The sequence shown here is derived from an EMBL/GenBank/DDBJ whole genome shotgun (WGS) entry which is preliminary data.</text>
</comment>
<evidence type="ECO:0000256" key="3">
    <source>
        <dbReference type="ARBA" id="ARBA00022475"/>
    </source>
</evidence>
<feature type="transmembrane region" description="Helical" evidence="7">
    <location>
        <begin position="342"/>
        <end position="361"/>
    </location>
</feature>
<evidence type="ECO:0000256" key="4">
    <source>
        <dbReference type="ARBA" id="ARBA00022692"/>
    </source>
</evidence>
<feature type="transmembrane region" description="Helical" evidence="7">
    <location>
        <begin position="434"/>
        <end position="453"/>
    </location>
</feature>
<dbReference type="Proteomes" id="UP001422074">
    <property type="component" value="Unassembled WGS sequence"/>
</dbReference>
<feature type="transmembrane region" description="Helical" evidence="7">
    <location>
        <begin position="95"/>
        <end position="113"/>
    </location>
</feature>
<keyword evidence="5 7" id="KW-1133">Transmembrane helix</keyword>
<gene>
    <name evidence="9" type="ORF">ABCQ75_00605</name>
</gene>
<evidence type="ECO:0000256" key="6">
    <source>
        <dbReference type="ARBA" id="ARBA00023136"/>
    </source>
</evidence>
<feature type="transmembrane region" description="Helical" evidence="7">
    <location>
        <begin position="405"/>
        <end position="428"/>
    </location>
</feature>
<evidence type="ECO:0000256" key="2">
    <source>
        <dbReference type="ARBA" id="ARBA00022448"/>
    </source>
</evidence>
<feature type="transmembrane region" description="Helical" evidence="7">
    <location>
        <begin position="22"/>
        <end position="41"/>
    </location>
</feature>